<accession>A0AAN7JNP0</accession>
<name>A0AAN7JNP0_9MYRT</name>
<feature type="region of interest" description="Disordered" evidence="1">
    <location>
        <begin position="152"/>
        <end position="179"/>
    </location>
</feature>
<reference evidence="3 4" key="1">
    <citation type="journal article" date="2023" name="Hortic Res">
        <title>Pangenome of water caltrop reveals structural variations and asymmetric subgenome divergence after allopolyploidization.</title>
        <authorList>
            <person name="Zhang X."/>
            <person name="Chen Y."/>
            <person name="Wang L."/>
            <person name="Yuan Y."/>
            <person name="Fang M."/>
            <person name="Shi L."/>
            <person name="Lu R."/>
            <person name="Comes H.P."/>
            <person name="Ma Y."/>
            <person name="Chen Y."/>
            <person name="Huang G."/>
            <person name="Zhou Y."/>
            <person name="Zheng Z."/>
            <person name="Qiu Y."/>
        </authorList>
    </citation>
    <scope>NUCLEOTIDE SEQUENCE [LARGE SCALE GENOMIC DNA]</scope>
    <source>
        <tissue evidence="3">Roots</tissue>
    </source>
</reference>
<evidence type="ECO:0000313" key="4">
    <source>
        <dbReference type="Proteomes" id="UP001345219"/>
    </source>
</evidence>
<dbReference type="PANTHER" id="PTHR33349">
    <property type="entry name" value="EMB|CAB62594.1"/>
    <property type="match status" value="1"/>
</dbReference>
<gene>
    <name evidence="3" type="ORF">SAY87_003927</name>
</gene>
<dbReference type="EMBL" id="JAXIOK010000017">
    <property type="protein sequence ID" value="KAK4750445.1"/>
    <property type="molecule type" value="Genomic_DNA"/>
</dbReference>
<evidence type="ECO:0000256" key="1">
    <source>
        <dbReference type="SAM" id="MobiDB-lite"/>
    </source>
</evidence>
<dbReference type="Proteomes" id="UP001345219">
    <property type="component" value="Chromosome 4"/>
</dbReference>
<protein>
    <recommendedName>
        <fullName evidence="2">Calmodulin-binding domain-containing protein</fullName>
    </recommendedName>
</protein>
<sequence>MGMSMDTAEIQMLKEKTKSRCVLSSSVSMGDIRSLTNRKIPSSVPSRYLETKVSSCHELCKHGKMPLLEQKTSFLTEKRIRYIRPRSNDPEKTAVLEVGDKKSSIIDVSEKERKSTIMEDEVKALTINAASALALGNAADKKRYETRATLPVSRCRSPHSKIGGRTPGIKSTSTSTTAKDKVQLPVTASFAPRTPSPKAEAASISTVNMKKVLPPAIPVARANSVDRGSSIAARNLKRVNLPLNDKNHPIGKEKPDRLVRETRESKTTRGIKVGVCGSDISSLSEIKGLGRPRGRATSPMTPQTMDKNLRRSRSVKDMKEQPSGAITVDVCGSDISPLSEIKGLDNPRCRSTSPMTPRTRDKILRSPRSVKGMKERPPLLPGSRNSSSGRSSSSSPSAASSSGPSRTSSRGGTDETPSVRGTTKKDNRVTGSGVIAKSKPRRAGILEPEDGPPDSSHKLQFRRGRVVDPKMETVTSPRWLRFWKMRSIGDTQQGISNAVGKSSKRTEAGALVVKSSTTEKVVLRHQTMEKAKNVRHLLNNVIEETANRLVESKKSKVKALVGAFETLISLQDSKPKARTKVC</sequence>
<dbReference type="PANTHER" id="PTHR33349:SF41">
    <property type="entry name" value="EMB|CAB62594.1"/>
    <property type="match status" value="1"/>
</dbReference>
<dbReference type="InterPro" id="IPR012417">
    <property type="entry name" value="CaM-bd_dom_pln"/>
</dbReference>
<feature type="compositionally biased region" description="Low complexity" evidence="1">
    <location>
        <begin position="381"/>
        <end position="411"/>
    </location>
</feature>
<feature type="domain" description="Calmodulin-binding" evidence="2">
    <location>
        <begin position="455"/>
        <end position="569"/>
    </location>
</feature>
<evidence type="ECO:0000259" key="2">
    <source>
        <dbReference type="SMART" id="SM01054"/>
    </source>
</evidence>
<dbReference type="Pfam" id="PF07839">
    <property type="entry name" value="CaM_binding"/>
    <property type="match status" value="1"/>
</dbReference>
<dbReference type="AlphaFoldDB" id="A0AAN7JNP0"/>
<dbReference type="SMART" id="SM01054">
    <property type="entry name" value="CaM_binding"/>
    <property type="match status" value="1"/>
</dbReference>
<organism evidence="3 4">
    <name type="scientific">Trapa incisa</name>
    <dbReference type="NCBI Taxonomy" id="236973"/>
    <lineage>
        <taxon>Eukaryota</taxon>
        <taxon>Viridiplantae</taxon>
        <taxon>Streptophyta</taxon>
        <taxon>Embryophyta</taxon>
        <taxon>Tracheophyta</taxon>
        <taxon>Spermatophyta</taxon>
        <taxon>Magnoliopsida</taxon>
        <taxon>eudicotyledons</taxon>
        <taxon>Gunneridae</taxon>
        <taxon>Pentapetalae</taxon>
        <taxon>rosids</taxon>
        <taxon>malvids</taxon>
        <taxon>Myrtales</taxon>
        <taxon>Lythraceae</taxon>
        <taxon>Trapa</taxon>
    </lineage>
</organism>
<keyword evidence="4" id="KW-1185">Reference proteome</keyword>
<evidence type="ECO:0000313" key="3">
    <source>
        <dbReference type="EMBL" id="KAK4750445.1"/>
    </source>
</evidence>
<feature type="region of interest" description="Disordered" evidence="1">
    <location>
        <begin position="284"/>
        <end position="459"/>
    </location>
</feature>
<proteinExistence type="predicted"/>
<dbReference type="GO" id="GO:0005516">
    <property type="term" value="F:calmodulin binding"/>
    <property type="evidence" value="ECO:0007669"/>
    <property type="project" value="InterPro"/>
</dbReference>
<comment type="caution">
    <text evidence="3">The sequence shown here is derived from an EMBL/GenBank/DDBJ whole genome shotgun (WGS) entry which is preliminary data.</text>
</comment>